<dbReference type="SUPFAM" id="SSF53335">
    <property type="entry name" value="S-adenosyl-L-methionine-dependent methyltransferases"/>
    <property type="match status" value="1"/>
</dbReference>
<keyword evidence="2" id="KW-0489">Methyltransferase</keyword>
<gene>
    <name evidence="2" type="ORF">EDD65_1197</name>
</gene>
<proteinExistence type="predicted"/>
<dbReference type="AlphaFoldDB" id="A0A4R3KMY9"/>
<accession>A0A4R3KMY9</accession>
<evidence type="ECO:0000313" key="2">
    <source>
        <dbReference type="EMBL" id="TCS85728.1"/>
    </source>
</evidence>
<dbReference type="InterPro" id="IPR013216">
    <property type="entry name" value="Methyltransf_11"/>
</dbReference>
<keyword evidence="3" id="KW-1185">Reference proteome</keyword>
<evidence type="ECO:0000259" key="1">
    <source>
        <dbReference type="Pfam" id="PF08241"/>
    </source>
</evidence>
<dbReference type="Pfam" id="PF08241">
    <property type="entry name" value="Methyltransf_11"/>
    <property type="match status" value="1"/>
</dbReference>
<dbReference type="PANTHER" id="PTHR43591:SF110">
    <property type="entry name" value="RHODANESE DOMAIN-CONTAINING PROTEIN"/>
    <property type="match status" value="1"/>
</dbReference>
<dbReference type="GO" id="GO:0032259">
    <property type="term" value="P:methylation"/>
    <property type="evidence" value="ECO:0007669"/>
    <property type="project" value="UniProtKB-KW"/>
</dbReference>
<reference evidence="2 3" key="1">
    <citation type="submission" date="2019-03" db="EMBL/GenBank/DDBJ databases">
        <title>Genomic Encyclopedia of Type Strains, Phase IV (KMG-IV): sequencing the most valuable type-strain genomes for metagenomic binning, comparative biology and taxonomic classification.</title>
        <authorList>
            <person name="Goeker M."/>
        </authorList>
    </citation>
    <scope>NUCLEOTIDE SEQUENCE [LARGE SCALE GENOMIC DNA]</scope>
    <source>
        <strain evidence="2 3">DSM 26752</strain>
    </source>
</reference>
<dbReference type="CDD" id="cd02440">
    <property type="entry name" value="AdoMet_MTases"/>
    <property type="match status" value="1"/>
</dbReference>
<dbReference type="Proteomes" id="UP000294567">
    <property type="component" value="Unassembled WGS sequence"/>
</dbReference>
<dbReference type="PANTHER" id="PTHR43591">
    <property type="entry name" value="METHYLTRANSFERASE"/>
    <property type="match status" value="1"/>
</dbReference>
<organism evidence="2 3">
    <name type="scientific">Keratinibaculum paraultunense</name>
    <dbReference type="NCBI Taxonomy" id="1278232"/>
    <lineage>
        <taxon>Bacteria</taxon>
        <taxon>Bacillati</taxon>
        <taxon>Bacillota</taxon>
        <taxon>Tissierellia</taxon>
        <taxon>Tissierellales</taxon>
        <taxon>Tepidimicrobiaceae</taxon>
        <taxon>Keratinibaculum</taxon>
    </lineage>
</organism>
<dbReference type="EMBL" id="SMAE01000019">
    <property type="protein sequence ID" value="TCS85728.1"/>
    <property type="molecule type" value="Genomic_DNA"/>
</dbReference>
<dbReference type="InterPro" id="IPR029063">
    <property type="entry name" value="SAM-dependent_MTases_sf"/>
</dbReference>
<evidence type="ECO:0000313" key="3">
    <source>
        <dbReference type="Proteomes" id="UP000294567"/>
    </source>
</evidence>
<dbReference type="OrthoDB" id="5522265at2"/>
<keyword evidence="2" id="KW-0808">Transferase</keyword>
<dbReference type="GO" id="GO:0008757">
    <property type="term" value="F:S-adenosylmethionine-dependent methyltransferase activity"/>
    <property type="evidence" value="ECO:0007669"/>
    <property type="project" value="InterPro"/>
</dbReference>
<protein>
    <submittedName>
        <fullName evidence="2">Ubiquinone biosynthesis O-methyltransferase</fullName>
    </submittedName>
</protein>
<sequence length="141" mass="16089">MAIFDKEAKMYDDWYKTKLGNFVDEVETKCILDLFKVEKGMKVLDVGCGTGNFSIKLAKMGCEVVGIDVSKEMLKVAEEKAKKEGLNIKFYNMDVYNMEFEADYFDGIVSVTAFEFLKDPEKAIEEMFRVLKPNGYLLIGT</sequence>
<feature type="domain" description="Methyltransferase type 11" evidence="1">
    <location>
        <begin position="44"/>
        <end position="139"/>
    </location>
</feature>
<name>A0A4R3KMY9_9FIRM</name>
<keyword evidence="2" id="KW-0830">Ubiquinone</keyword>
<dbReference type="RefSeq" id="WP_132029695.1">
    <property type="nucleotide sequence ID" value="NZ_SMAE01000019.1"/>
</dbReference>
<dbReference type="Gene3D" id="3.40.50.150">
    <property type="entry name" value="Vaccinia Virus protein VP39"/>
    <property type="match status" value="1"/>
</dbReference>
<comment type="caution">
    <text evidence="2">The sequence shown here is derived from an EMBL/GenBank/DDBJ whole genome shotgun (WGS) entry which is preliminary data.</text>
</comment>
<feature type="non-terminal residue" evidence="2">
    <location>
        <position position="141"/>
    </location>
</feature>